<protein>
    <submittedName>
        <fullName evidence="2">Uncharacterized protein</fullName>
    </submittedName>
</protein>
<dbReference type="AlphaFoldDB" id="A0A3S4GC85"/>
<dbReference type="EMBL" id="LR134155">
    <property type="protein sequence ID" value="VEA71172.1"/>
    <property type="molecule type" value="Genomic_DNA"/>
</dbReference>
<accession>A0A3S4GC85</accession>
<evidence type="ECO:0000313" key="2">
    <source>
        <dbReference type="EMBL" id="VEA71172.1"/>
    </source>
</evidence>
<dbReference type="Gene3D" id="3.30.830.10">
    <property type="entry name" value="Metalloenzyme, LuxS/M16 peptidase-like"/>
    <property type="match status" value="1"/>
</dbReference>
<feature type="region of interest" description="Disordered" evidence="1">
    <location>
        <begin position="58"/>
        <end position="81"/>
    </location>
</feature>
<dbReference type="Proteomes" id="UP000271603">
    <property type="component" value="Chromosome"/>
</dbReference>
<evidence type="ECO:0000256" key="1">
    <source>
        <dbReference type="SAM" id="MobiDB-lite"/>
    </source>
</evidence>
<proteinExistence type="predicted"/>
<gene>
    <name evidence="2" type="primary">yhjJ_2</name>
    <name evidence="2" type="ORF">NCTC9419_02700</name>
</gene>
<reference evidence="2 3" key="1">
    <citation type="submission" date="2018-12" db="EMBL/GenBank/DDBJ databases">
        <authorList>
            <consortium name="Pathogen Informatics"/>
        </authorList>
    </citation>
    <scope>NUCLEOTIDE SEQUENCE [LARGE SCALE GENOMIC DNA]</scope>
    <source>
        <strain evidence="2 3">NCTC9419</strain>
    </source>
</reference>
<sequence length="81" mass="8680">MYQKLRQAFLASLTPESLHQALKLQLSQDATLVLQQPKGEAETNMKQLQDVYDGIMSPAPAVVSDAPKPEGDAATPDGSAQ</sequence>
<organism evidence="2 3">
    <name type="scientific">Serratia rubidaea</name>
    <name type="common">Serratia marinorubra</name>
    <dbReference type="NCBI Taxonomy" id="61652"/>
    <lineage>
        <taxon>Bacteria</taxon>
        <taxon>Pseudomonadati</taxon>
        <taxon>Pseudomonadota</taxon>
        <taxon>Gammaproteobacteria</taxon>
        <taxon>Enterobacterales</taxon>
        <taxon>Yersiniaceae</taxon>
        <taxon>Serratia</taxon>
    </lineage>
</organism>
<name>A0A3S4GC85_SERRU</name>
<evidence type="ECO:0000313" key="3">
    <source>
        <dbReference type="Proteomes" id="UP000271603"/>
    </source>
</evidence>